<dbReference type="GO" id="GO:0005975">
    <property type="term" value="P:carbohydrate metabolic process"/>
    <property type="evidence" value="ECO:0007669"/>
    <property type="project" value="InterPro"/>
</dbReference>
<evidence type="ECO:0000313" key="3">
    <source>
        <dbReference type="Proteomes" id="UP000231501"/>
    </source>
</evidence>
<dbReference type="Gene3D" id="3.20.20.80">
    <property type="entry name" value="Glycosidases"/>
    <property type="match status" value="1"/>
</dbReference>
<comment type="caution">
    <text evidence="2">The sequence shown here is derived from an EMBL/GenBank/DDBJ whole genome shotgun (WGS) entry which is preliminary data.</text>
</comment>
<keyword evidence="3" id="KW-1185">Reference proteome</keyword>
<dbReference type="AlphaFoldDB" id="A0A2G9C9T0"/>
<dbReference type="Gene3D" id="2.60.40.1180">
    <property type="entry name" value="Golgi alpha-mannosidase II"/>
    <property type="match status" value="1"/>
</dbReference>
<evidence type="ECO:0000259" key="1">
    <source>
        <dbReference type="Pfam" id="PF00128"/>
    </source>
</evidence>
<dbReference type="InterPro" id="IPR017853">
    <property type="entry name" value="GH"/>
</dbReference>
<dbReference type="EMBL" id="PEOG01000039">
    <property type="protein sequence ID" value="PIM52384.1"/>
    <property type="molecule type" value="Genomic_DNA"/>
</dbReference>
<dbReference type="SUPFAM" id="SSF51445">
    <property type="entry name" value="(Trans)glycosidases"/>
    <property type="match status" value="1"/>
</dbReference>
<dbReference type="InterPro" id="IPR013780">
    <property type="entry name" value="Glyco_hydro_b"/>
</dbReference>
<evidence type="ECO:0000313" key="2">
    <source>
        <dbReference type="EMBL" id="PIM52384.1"/>
    </source>
</evidence>
<sequence length="147" mass="15833">MSWTADVRGFTSGTPFRPAAPNIATHNAQAQAADPGSLLNFYKAMLALRNTQPALARGRYEAPLAQGRVLSFQRAYQGQRVLVVINYGQEAAKVALSGLTARRQLRPLYPTAATPPGRAPVPAPRVDPAGRLTLMAAPLSVQVFRLR</sequence>
<feature type="domain" description="Glycosyl hydrolase family 13 catalytic" evidence="1">
    <location>
        <begin position="1"/>
        <end position="58"/>
    </location>
</feature>
<organism evidence="2 3">
    <name type="scientific">Roseateles chitinivorans</name>
    <dbReference type="NCBI Taxonomy" id="2917965"/>
    <lineage>
        <taxon>Bacteria</taxon>
        <taxon>Pseudomonadati</taxon>
        <taxon>Pseudomonadota</taxon>
        <taxon>Betaproteobacteria</taxon>
        <taxon>Burkholderiales</taxon>
        <taxon>Sphaerotilaceae</taxon>
        <taxon>Roseateles</taxon>
    </lineage>
</organism>
<dbReference type="InterPro" id="IPR006047">
    <property type="entry name" value="GH13_cat_dom"/>
</dbReference>
<accession>A0A2G9C9T0</accession>
<proteinExistence type="predicted"/>
<dbReference type="GO" id="GO:0016798">
    <property type="term" value="F:hydrolase activity, acting on glycosyl bonds"/>
    <property type="evidence" value="ECO:0007669"/>
    <property type="project" value="UniProtKB-KW"/>
</dbReference>
<protein>
    <recommendedName>
        <fullName evidence="1">Glycosyl hydrolase family 13 catalytic domain-containing protein</fullName>
    </recommendedName>
</protein>
<dbReference type="Pfam" id="PF00128">
    <property type="entry name" value="Alpha-amylase"/>
    <property type="match status" value="1"/>
</dbReference>
<reference evidence="2 3" key="1">
    <citation type="submission" date="2017-11" db="EMBL/GenBank/DDBJ databases">
        <title>Draft genome sequence of Mitsuaria sp. HWN-4.</title>
        <authorList>
            <person name="Gundlapally S.R."/>
        </authorList>
    </citation>
    <scope>NUCLEOTIDE SEQUENCE [LARGE SCALE GENOMIC DNA]</scope>
    <source>
        <strain evidence="2 3">HWN-4</strain>
    </source>
</reference>
<name>A0A2G9C9T0_9BURK</name>
<gene>
    <name evidence="2" type="ORF">CS062_14935</name>
</gene>
<dbReference type="Proteomes" id="UP000231501">
    <property type="component" value="Unassembled WGS sequence"/>
</dbReference>